<organism evidence="2 3">
    <name type="scientific">Dictyobacter aurantiacus</name>
    <dbReference type="NCBI Taxonomy" id="1936993"/>
    <lineage>
        <taxon>Bacteria</taxon>
        <taxon>Bacillati</taxon>
        <taxon>Chloroflexota</taxon>
        <taxon>Ktedonobacteria</taxon>
        <taxon>Ktedonobacterales</taxon>
        <taxon>Dictyobacteraceae</taxon>
        <taxon>Dictyobacter</taxon>
    </lineage>
</organism>
<dbReference type="PANTHER" id="PTHR43196:SF2">
    <property type="entry name" value="PHOSPHOADENOSINE PHOSPHOSULFATE REDUCTASE"/>
    <property type="match status" value="1"/>
</dbReference>
<dbReference type="Pfam" id="PF01507">
    <property type="entry name" value="PAPS_reduct"/>
    <property type="match status" value="1"/>
</dbReference>
<dbReference type="AlphaFoldDB" id="A0A401ZH12"/>
<dbReference type="InterPro" id="IPR014729">
    <property type="entry name" value="Rossmann-like_a/b/a_fold"/>
</dbReference>
<keyword evidence="3" id="KW-1185">Reference proteome</keyword>
<dbReference type="PANTHER" id="PTHR43196">
    <property type="entry name" value="SULFATE ADENYLYLTRANSFERASE SUBUNIT 2"/>
    <property type="match status" value="1"/>
</dbReference>
<accession>A0A401ZH12</accession>
<protein>
    <recommendedName>
        <fullName evidence="1">Phosphoadenosine phosphosulphate reductase domain-containing protein</fullName>
    </recommendedName>
</protein>
<dbReference type="InterPro" id="IPR002500">
    <property type="entry name" value="PAPS_reduct_dom"/>
</dbReference>
<dbReference type="EMBL" id="BIFQ01000001">
    <property type="protein sequence ID" value="GCE06126.1"/>
    <property type="molecule type" value="Genomic_DNA"/>
</dbReference>
<feature type="domain" description="Phosphoadenosine phosphosulphate reductase" evidence="1">
    <location>
        <begin position="49"/>
        <end position="239"/>
    </location>
</feature>
<dbReference type="InterPro" id="IPR050128">
    <property type="entry name" value="Sulfate_adenylyltrnsfr_sub2"/>
</dbReference>
<dbReference type="RefSeq" id="WP_126597098.1">
    <property type="nucleotide sequence ID" value="NZ_BIFQ01000001.1"/>
</dbReference>
<proteinExistence type="predicted"/>
<evidence type="ECO:0000313" key="2">
    <source>
        <dbReference type="EMBL" id="GCE06126.1"/>
    </source>
</evidence>
<evidence type="ECO:0000313" key="3">
    <source>
        <dbReference type="Proteomes" id="UP000287224"/>
    </source>
</evidence>
<dbReference type="Proteomes" id="UP000287224">
    <property type="component" value="Unassembled WGS sequence"/>
</dbReference>
<sequence>MDVKQQHTALQRMAQDKAQCGMGTSYQEVPAIEAPPLVAELIQNHAPVAFGVSGGKDSSAMALATTAYLDQMGHQGPRILIHSDLGRVEWAESLPMCQRLADRLGIELIVVRRQAGDLLDRWCTRWHNNVARYAQLSCVKLILPWSTASMRFCTSELKTAIICRELVQRFPGQTILSVAGLRADESPLRAKLPVLMPQARLTSKTLQTTGYNWHPLLPWSLQDVLCCHQLARFPLHEAYTTYGSSRVSCAFCMLGSRADLIASSACPDNQAIYRAMVELEITSTFSFQEQQWLGDVAPHLLPQEIREQLHEAKGRARQRERIEARIPRHLLYSKGWPLGMPTYAEAILLSEVRREIAALLQLSIGYTEPDAILERYHELLLARPLAQQQRPEQRAPIQHCLWDEHDGERMYAV</sequence>
<gene>
    <name evidence="2" type="ORF">KDAU_34550</name>
</gene>
<reference evidence="3" key="1">
    <citation type="submission" date="2018-12" db="EMBL/GenBank/DDBJ databases">
        <title>Tengunoibacter tsumagoiensis gen. nov., sp. nov., Dictyobacter kobayashii sp. nov., D. alpinus sp. nov., and D. joshuensis sp. nov. and description of Dictyobacteraceae fam. nov. within the order Ktedonobacterales isolated from Tengu-no-mugimeshi.</title>
        <authorList>
            <person name="Wang C.M."/>
            <person name="Zheng Y."/>
            <person name="Sakai Y."/>
            <person name="Toyoda A."/>
            <person name="Minakuchi Y."/>
            <person name="Abe K."/>
            <person name="Yokota A."/>
            <person name="Yabe S."/>
        </authorList>
    </citation>
    <scope>NUCLEOTIDE SEQUENCE [LARGE SCALE GENOMIC DNA]</scope>
    <source>
        <strain evidence="3">S-27</strain>
    </source>
</reference>
<comment type="caution">
    <text evidence="2">The sequence shown here is derived from an EMBL/GenBank/DDBJ whole genome shotgun (WGS) entry which is preliminary data.</text>
</comment>
<dbReference type="SUPFAM" id="SSF52402">
    <property type="entry name" value="Adenine nucleotide alpha hydrolases-like"/>
    <property type="match status" value="1"/>
</dbReference>
<name>A0A401ZH12_9CHLR</name>
<dbReference type="OrthoDB" id="9794018at2"/>
<dbReference type="GO" id="GO:0003824">
    <property type="term" value="F:catalytic activity"/>
    <property type="evidence" value="ECO:0007669"/>
    <property type="project" value="InterPro"/>
</dbReference>
<dbReference type="Gene3D" id="3.40.50.620">
    <property type="entry name" value="HUPs"/>
    <property type="match status" value="1"/>
</dbReference>
<evidence type="ECO:0000259" key="1">
    <source>
        <dbReference type="Pfam" id="PF01507"/>
    </source>
</evidence>